<dbReference type="InterPro" id="IPR042279">
    <property type="entry name" value="Pep_M60_3"/>
</dbReference>
<evidence type="ECO:0000313" key="3">
    <source>
        <dbReference type="Proteomes" id="UP000095280"/>
    </source>
</evidence>
<evidence type="ECO:0000259" key="2">
    <source>
        <dbReference type="PROSITE" id="PS51723"/>
    </source>
</evidence>
<name>A0A1I8IFW8_9PLAT</name>
<dbReference type="Pfam" id="PF17291">
    <property type="entry name" value="M60-like_N"/>
    <property type="match status" value="1"/>
</dbReference>
<sequence length="968" mass="105405">SPPGAQLIRCPAPDSFPGELLEASGAESSPTIETVVDATYSGLHKYYQYAAAGAPVWRQTGAYAPPGSLVELTVAPSMANKGLQMLIGCHTDIVPVGKQRPPRIHCLFPITAAQTRGYNPYGGIVYVLIPPGSSLGKHEIQVRGCVPYPVYNLLSTLEESDKQAAAAADVESSPESLWLDELRTTRAPMFELRIPGQLVIAAPPTEIGRRWLMLQGPAGLFHGVCSGGEERPREERIVLDKAISTGSMHSGYPIMGYLDYDECLLSVESILSKGSWGPIHELCHNHQWRLSEFSGTVEASNNLPNVFVHDTVLRVSHSCHPSLAPESRQSQRQAYIAAGKRFDADWNVWVALETFLQLQETFGWEPFKALNRTYRTEEALTHLADGSDQSRIDAYLKLLSVQVSLNLTPFFLAWGFPISEAVQAELSSLPEWRDHPIDPSRLFILVLDWVLRTALPSNDDGFLLRRRVGRRQPERRLSVLGYADDLALLSSTVEGAQRQLDRLVAVAASVGLVVNTQKTVVLCVPDDTEAAIFCRGADGQASELPRCQQFVYLGGLVPDVREDLRRRRGLAWAAFRSIRSVLQSEALPDRQRAALFQAVIETVLLYNAETWTLTDSLEAQVDAAHAGLLRAAFKIGNERVTNTALYHRAGLARPSDLLRRRRLQLAGHVIRAEAYCPEPVQEVLLLTLQAPYRRGQARTRRYVDCLLADAGAPDSAGGAAFANSKPICGWLTASLAWNTSSSRGRCLPSPLPAAAHDPHGCSGRTLQVASNPHGAAAAVVHNVASHHQLVAVGAPHGDRLSQPPLLLRLARLGHHRQSPDLQHDSLVRFGRPSRIHRQLRHFDGIGVGSGEMSVGEVTDGASGCWFCCCCPRRPEELVAAAESTLPLSDGAVRMEEHGNSAAHRPDVGRGPTPQRISTVGETPSTAEPAAATICVEDSSEFNVDRVDLSCAVEDVESVAAVVRVAKLD</sequence>
<proteinExistence type="predicted"/>
<dbReference type="PROSITE" id="PS51723">
    <property type="entry name" value="PEPTIDASE_M60"/>
    <property type="match status" value="1"/>
</dbReference>
<dbReference type="PANTHER" id="PTHR15730:SF5">
    <property type="entry name" value="SI:CH211-210B2.2-RELATED"/>
    <property type="match status" value="1"/>
</dbReference>
<evidence type="ECO:0000313" key="4">
    <source>
        <dbReference type="WBParaSite" id="maker-uti_cns_0012178-snap-gene-0.2-mRNA-1"/>
    </source>
</evidence>
<dbReference type="GO" id="GO:0090314">
    <property type="term" value="P:positive regulation of protein targeting to membrane"/>
    <property type="evidence" value="ECO:0007669"/>
    <property type="project" value="TreeGrafter"/>
</dbReference>
<protein>
    <submittedName>
        <fullName evidence="4">Peptidase M60 domain-containing protein</fullName>
    </submittedName>
</protein>
<dbReference type="Gene3D" id="3.40.390.80">
    <property type="entry name" value="Peptidase M60, enhancin-like domain 2"/>
    <property type="match status" value="1"/>
</dbReference>
<dbReference type="InterPro" id="IPR031161">
    <property type="entry name" value="Peptidase_M60_dom"/>
</dbReference>
<feature type="domain" description="Peptidase M60" evidence="2">
    <location>
        <begin position="55"/>
        <end position="363"/>
    </location>
</feature>
<feature type="region of interest" description="Disordered" evidence="1">
    <location>
        <begin position="897"/>
        <end position="929"/>
    </location>
</feature>
<organism evidence="3 4">
    <name type="scientific">Macrostomum lignano</name>
    <dbReference type="NCBI Taxonomy" id="282301"/>
    <lineage>
        <taxon>Eukaryota</taxon>
        <taxon>Metazoa</taxon>
        <taxon>Spiralia</taxon>
        <taxon>Lophotrochozoa</taxon>
        <taxon>Platyhelminthes</taxon>
        <taxon>Rhabditophora</taxon>
        <taxon>Macrostomorpha</taxon>
        <taxon>Macrostomida</taxon>
        <taxon>Macrostomidae</taxon>
        <taxon>Macrostomum</taxon>
    </lineage>
</organism>
<dbReference type="Proteomes" id="UP000095280">
    <property type="component" value="Unplaced"/>
</dbReference>
<dbReference type="SMART" id="SM01276">
    <property type="entry name" value="M60-like"/>
    <property type="match status" value="1"/>
</dbReference>
<dbReference type="AlphaFoldDB" id="A0A1I8IFW8"/>
<keyword evidence="3" id="KW-1185">Reference proteome</keyword>
<dbReference type="GO" id="GO:0005886">
    <property type="term" value="C:plasma membrane"/>
    <property type="evidence" value="ECO:0007669"/>
    <property type="project" value="TreeGrafter"/>
</dbReference>
<evidence type="ECO:0000256" key="1">
    <source>
        <dbReference type="SAM" id="MobiDB-lite"/>
    </source>
</evidence>
<dbReference type="InterPro" id="IPR035423">
    <property type="entry name" value="M60-like_N"/>
</dbReference>
<accession>A0A1I8IFW8</accession>
<reference evidence="4" key="1">
    <citation type="submission" date="2016-11" db="UniProtKB">
        <authorList>
            <consortium name="WormBaseParasite"/>
        </authorList>
    </citation>
    <scope>IDENTIFICATION</scope>
</reference>
<dbReference type="Pfam" id="PF13402">
    <property type="entry name" value="Peptidase_M60"/>
    <property type="match status" value="1"/>
</dbReference>
<dbReference type="PANTHER" id="PTHR15730">
    <property type="entry name" value="EXPERIMENTAL AUTOIMMUNE PROSTATITIS ANTIGEN 2-RELATED"/>
    <property type="match status" value="1"/>
</dbReference>
<dbReference type="WBParaSite" id="maker-uti_cns_0012178-snap-gene-0.2-mRNA-1">
    <property type="protein sequence ID" value="maker-uti_cns_0012178-snap-gene-0.2-mRNA-1"/>
    <property type="gene ID" value="maker-uti_cns_0012178-snap-gene-0.2"/>
</dbReference>
<dbReference type="GO" id="GO:0044325">
    <property type="term" value="F:transmembrane transporter binding"/>
    <property type="evidence" value="ECO:0007669"/>
    <property type="project" value="TreeGrafter"/>
</dbReference>
<dbReference type="InterPro" id="IPR051244">
    <property type="entry name" value="TCAF"/>
</dbReference>
<dbReference type="Gene3D" id="1.10.390.30">
    <property type="entry name" value="Peptidase M60, enhancin-like domain 3"/>
    <property type="match status" value="1"/>
</dbReference>
<feature type="compositionally biased region" description="Basic and acidic residues" evidence="1">
    <location>
        <begin position="897"/>
        <end position="907"/>
    </location>
</feature>